<sequence length="200" mass="23557">MKKLRFPYAFRIIWHKIGLQRKIHVILSKPSEKMSSDHEIALLRKQKNTAIENCDFQQAKSIDLQIQKLLDAKNQQNNQANLTKALLTYNIEKENIKIQASEMYNEYYNQVYKAKSRFQKRRNLLQQSHANALAKLAEEYAKELEVETTRAIPEADTRKNQAQIRARNQEYDVADALFKESQQIRQQILQSRQDAVHTEI</sequence>
<organism evidence="1 2">
    <name type="scientific">Trichomonas vaginalis (strain ATCC PRA-98 / G3)</name>
    <dbReference type="NCBI Taxonomy" id="412133"/>
    <lineage>
        <taxon>Eukaryota</taxon>
        <taxon>Metamonada</taxon>
        <taxon>Parabasalia</taxon>
        <taxon>Trichomonadida</taxon>
        <taxon>Trichomonadidae</taxon>
        <taxon>Trichomonas</taxon>
    </lineage>
</organism>
<accession>A2DQQ0</accession>
<dbReference type="KEGG" id="tva:4775351"/>
<dbReference type="AlphaFoldDB" id="A2DQQ0"/>
<dbReference type="VEuPathDB" id="TrichDB:TVAG_266970"/>
<gene>
    <name evidence="1" type="ORF">TVAG_266970</name>
</gene>
<dbReference type="EMBL" id="DS113232">
    <property type="protein sequence ID" value="EAY17334.1"/>
    <property type="molecule type" value="Genomic_DNA"/>
</dbReference>
<reference evidence="1" key="2">
    <citation type="journal article" date="2007" name="Science">
        <title>Draft genome sequence of the sexually transmitted pathogen Trichomonas vaginalis.</title>
        <authorList>
            <person name="Carlton J.M."/>
            <person name="Hirt R.P."/>
            <person name="Silva J.C."/>
            <person name="Delcher A.L."/>
            <person name="Schatz M."/>
            <person name="Zhao Q."/>
            <person name="Wortman J.R."/>
            <person name="Bidwell S.L."/>
            <person name="Alsmark U.C.M."/>
            <person name="Besteiro S."/>
            <person name="Sicheritz-Ponten T."/>
            <person name="Noel C.J."/>
            <person name="Dacks J.B."/>
            <person name="Foster P.G."/>
            <person name="Simillion C."/>
            <person name="Van de Peer Y."/>
            <person name="Miranda-Saavedra D."/>
            <person name="Barton G.J."/>
            <person name="Westrop G.D."/>
            <person name="Mueller S."/>
            <person name="Dessi D."/>
            <person name="Fiori P.L."/>
            <person name="Ren Q."/>
            <person name="Paulsen I."/>
            <person name="Zhang H."/>
            <person name="Bastida-Corcuera F.D."/>
            <person name="Simoes-Barbosa A."/>
            <person name="Brown M.T."/>
            <person name="Hayes R.D."/>
            <person name="Mukherjee M."/>
            <person name="Okumura C.Y."/>
            <person name="Schneider R."/>
            <person name="Smith A.J."/>
            <person name="Vanacova S."/>
            <person name="Villalvazo M."/>
            <person name="Haas B.J."/>
            <person name="Pertea M."/>
            <person name="Feldblyum T.V."/>
            <person name="Utterback T.R."/>
            <person name="Shu C.L."/>
            <person name="Osoegawa K."/>
            <person name="de Jong P.J."/>
            <person name="Hrdy I."/>
            <person name="Horvathova L."/>
            <person name="Zubacova Z."/>
            <person name="Dolezal P."/>
            <person name="Malik S.B."/>
            <person name="Logsdon J.M. Jr."/>
            <person name="Henze K."/>
            <person name="Gupta A."/>
            <person name="Wang C.C."/>
            <person name="Dunne R.L."/>
            <person name="Upcroft J.A."/>
            <person name="Upcroft P."/>
            <person name="White O."/>
            <person name="Salzberg S.L."/>
            <person name="Tang P."/>
            <person name="Chiu C.-H."/>
            <person name="Lee Y.-S."/>
            <person name="Embley T.M."/>
            <person name="Coombs G.H."/>
            <person name="Mottram J.C."/>
            <person name="Tachezy J."/>
            <person name="Fraser-Liggett C.M."/>
            <person name="Johnson P.J."/>
        </authorList>
    </citation>
    <scope>NUCLEOTIDE SEQUENCE [LARGE SCALE GENOMIC DNA]</scope>
    <source>
        <strain evidence="1">G3</strain>
    </source>
</reference>
<evidence type="ECO:0000313" key="1">
    <source>
        <dbReference type="EMBL" id="EAY17334.1"/>
    </source>
</evidence>
<name>A2DQQ0_TRIV3</name>
<keyword evidence="2" id="KW-1185">Reference proteome</keyword>
<reference evidence="1" key="1">
    <citation type="submission" date="2006-10" db="EMBL/GenBank/DDBJ databases">
        <authorList>
            <person name="Amadeo P."/>
            <person name="Zhao Q."/>
            <person name="Wortman J."/>
            <person name="Fraser-Liggett C."/>
            <person name="Carlton J."/>
        </authorList>
    </citation>
    <scope>NUCLEOTIDE SEQUENCE</scope>
    <source>
        <strain evidence="1">G3</strain>
    </source>
</reference>
<proteinExistence type="predicted"/>
<dbReference type="Proteomes" id="UP000001542">
    <property type="component" value="Unassembled WGS sequence"/>
</dbReference>
<protein>
    <submittedName>
        <fullName evidence="1">Uncharacterized protein</fullName>
    </submittedName>
</protein>
<dbReference type="SMR" id="A2DQQ0"/>
<dbReference type="OrthoDB" id="10620622at2759"/>
<dbReference type="VEuPathDB" id="TrichDB:TVAGG3_0589930"/>
<dbReference type="InParanoid" id="A2DQQ0"/>
<evidence type="ECO:0000313" key="2">
    <source>
        <dbReference type="Proteomes" id="UP000001542"/>
    </source>
</evidence>